<name>A0ABN3S7P1_9ACTN</name>
<proteinExistence type="predicted"/>
<dbReference type="EMBL" id="BAAATE010000013">
    <property type="protein sequence ID" value="GAA2669877.1"/>
    <property type="molecule type" value="Genomic_DNA"/>
</dbReference>
<organism evidence="1 2">
    <name type="scientific">Nonomuraea recticatena</name>
    <dbReference type="NCBI Taxonomy" id="46178"/>
    <lineage>
        <taxon>Bacteria</taxon>
        <taxon>Bacillati</taxon>
        <taxon>Actinomycetota</taxon>
        <taxon>Actinomycetes</taxon>
        <taxon>Streptosporangiales</taxon>
        <taxon>Streptosporangiaceae</taxon>
        <taxon>Nonomuraea</taxon>
    </lineage>
</organism>
<gene>
    <name evidence="1" type="ORF">GCM10010412_048550</name>
</gene>
<sequence length="99" mass="10862">MAQLHAEVADRPHVIILDVASPMRGVASVVVPRGEVFIDPGTRDVVLTRVVGGMQRHIRWTWREAATTGEVLVMAAHATRDEPDPDQVQKLATLMADPM</sequence>
<reference evidence="1 2" key="1">
    <citation type="journal article" date="2019" name="Int. J. Syst. Evol. Microbiol.">
        <title>The Global Catalogue of Microorganisms (GCM) 10K type strain sequencing project: providing services to taxonomists for standard genome sequencing and annotation.</title>
        <authorList>
            <consortium name="The Broad Institute Genomics Platform"/>
            <consortium name="The Broad Institute Genome Sequencing Center for Infectious Disease"/>
            <person name="Wu L."/>
            <person name="Ma J."/>
        </authorList>
    </citation>
    <scope>NUCLEOTIDE SEQUENCE [LARGE SCALE GENOMIC DNA]</scope>
    <source>
        <strain evidence="1 2">JCM 6835</strain>
    </source>
</reference>
<accession>A0ABN3S7P1</accession>
<keyword evidence="2" id="KW-1185">Reference proteome</keyword>
<dbReference type="Proteomes" id="UP001501666">
    <property type="component" value="Unassembled WGS sequence"/>
</dbReference>
<comment type="caution">
    <text evidence="1">The sequence shown here is derived from an EMBL/GenBank/DDBJ whole genome shotgun (WGS) entry which is preliminary data.</text>
</comment>
<evidence type="ECO:0000313" key="2">
    <source>
        <dbReference type="Proteomes" id="UP001501666"/>
    </source>
</evidence>
<evidence type="ECO:0000313" key="1">
    <source>
        <dbReference type="EMBL" id="GAA2669877.1"/>
    </source>
</evidence>
<protein>
    <submittedName>
        <fullName evidence="1">Uncharacterized protein</fullName>
    </submittedName>
</protein>